<gene>
    <name evidence="1" type="ORF">MTY_2081</name>
</gene>
<sequence length="46" mass="4935">MALEFVISATPLEKQVPGQLPGNPFTGIEKLTTVLPSLAFLPHAIF</sequence>
<keyword evidence="1" id="KW-0540">Nuclease</keyword>
<organism evidence="1">
    <name type="scientific">Moorella thermoacetica Y72</name>
    <dbReference type="NCBI Taxonomy" id="1325331"/>
    <lineage>
        <taxon>Bacteria</taxon>
        <taxon>Bacillati</taxon>
        <taxon>Bacillota</taxon>
        <taxon>Clostridia</taxon>
        <taxon>Neomoorellales</taxon>
        <taxon>Neomoorellaceae</taxon>
        <taxon>Neomoorella</taxon>
    </lineage>
</organism>
<dbReference type="AlphaFoldDB" id="A0A0S6UDA8"/>
<name>A0A0S6UDA8_NEOTH</name>
<protein>
    <submittedName>
        <fullName evidence="1">Single-stranded DNA-specific exonuclease</fullName>
    </submittedName>
</protein>
<proteinExistence type="predicted"/>
<dbReference type="EMBL" id="DF238840">
    <property type="protein sequence ID" value="GAF26741.1"/>
    <property type="molecule type" value="Genomic_DNA"/>
</dbReference>
<accession>A0A0S6UDA8</accession>
<keyword evidence="1" id="KW-0269">Exonuclease</keyword>
<evidence type="ECO:0000313" key="1">
    <source>
        <dbReference type="EMBL" id="GAF26741.1"/>
    </source>
</evidence>
<dbReference type="Proteomes" id="UP000063718">
    <property type="component" value="Unassembled WGS sequence"/>
</dbReference>
<keyword evidence="1" id="KW-0378">Hydrolase</keyword>
<reference evidence="1" key="1">
    <citation type="journal article" date="2014" name="Gene">
        <title>Genome-guided analysis of transformation efficiency and carbon dioxide assimilation by Moorella thermoacetica Y72.</title>
        <authorList>
            <person name="Tsukahara K."/>
            <person name="Kita A."/>
            <person name="Nakashimada Y."/>
            <person name="Hoshino T."/>
            <person name="Murakami K."/>
        </authorList>
    </citation>
    <scope>NUCLEOTIDE SEQUENCE [LARGE SCALE GENOMIC DNA]</scope>
    <source>
        <strain evidence="1">Y72</strain>
    </source>
</reference>
<dbReference type="GO" id="GO:0004527">
    <property type="term" value="F:exonuclease activity"/>
    <property type="evidence" value="ECO:0007669"/>
    <property type="project" value="UniProtKB-KW"/>
</dbReference>